<sequence>MGREKAPEKGKGKPAPGAGRGRNKKRRGVPWKAGKPVVGSADRRSERAPTQGAGDPDEVDVAPLGQALLRLHQHVTSLQQFCGSGPFGIPAAHRRVYRWGAASVDSVSARW</sequence>
<reference evidence="2" key="1">
    <citation type="submission" date="2022-06" db="EMBL/GenBank/DDBJ databases">
        <title>Complete genome sequence of Streptomyces nigrescens HEK616.</title>
        <authorList>
            <person name="Asamizu S."/>
            <person name="Onaka H."/>
        </authorList>
    </citation>
    <scope>NUCLEOTIDE SEQUENCE</scope>
    <source>
        <strain evidence="2">HEK616</strain>
    </source>
</reference>
<name>A0ABN6R2V7_STRNI</name>
<evidence type="ECO:0000313" key="2">
    <source>
        <dbReference type="EMBL" id="BDM70928.1"/>
    </source>
</evidence>
<organism evidence="2 3">
    <name type="scientific">Streptomyces nigrescens</name>
    <dbReference type="NCBI Taxonomy" id="1920"/>
    <lineage>
        <taxon>Bacteria</taxon>
        <taxon>Bacillati</taxon>
        <taxon>Actinomycetota</taxon>
        <taxon>Actinomycetes</taxon>
        <taxon>Kitasatosporales</taxon>
        <taxon>Streptomycetaceae</taxon>
        <taxon>Streptomyces</taxon>
    </lineage>
</organism>
<gene>
    <name evidence="2" type="ORF">HEK616_44150</name>
</gene>
<evidence type="ECO:0000313" key="3">
    <source>
        <dbReference type="Proteomes" id="UP001059597"/>
    </source>
</evidence>
<feature type="compositionally biased region" description="Basic and acidic residues" evidence="1">
    <location>
        <begin position="1"/>
        <end position="11"/>
    </location>
</feature>
<protein>
    <submittedName>
        <fullName evidence="2">Uncharacterized protein</fullName>
    </submittedName>
</protein>
<dbReference type="Proteomes" id="UP001059597">
    <property type="component" value="Chromosome"/>
</dbReference>
<proteinExistence type="predicted"/>
<keyword evidence="3" id="KW-1185">Reference proteome</keyword>
<accession>A0ABN6R2V7</accession>
<evidence type="ECO:0000256" key="1">
    <source>
        <dbReference type="SAM" id="MobiDB-lite"/>
    </source>
</evidence>
<feature type="region of interest" description="Disordered" evidence="1">
    <location>
        <begin position="1"/>
        <end position="59"/>
    </location>
</feature>
<dbReference type="EMBL" id="AP026073">
    <property type="protein sequence ID" value="BDM70928.1"/>
    <property type="molecule type" value="Genomic_DNA"/>
</dbReference>